<protein>
    <submittedName>
        <fullName evidence="2">Uncharacterized protein</fullName>
    </submittedName>
</protein>
<organism evidence="2 3">
    <name type="scientific">Oryza sativa subsp. japonica</name>
    <name type="common">Rice</name>
    <dbReference type="NCBI Taxonomy" id="39947"/>
    <lineage>
        <taxon>Eukaryota</taxon>
        <taxon>Viridiplantae</taxon>
        <taxon>Streptophyta</taxon>
        <taxon>Embryophyta</taxon>
        <taxon>Tracheophyta</taxon>
        <taxon>Spermatophyta</taxon>
        <taxon>Magnoliopsida</taxon>
        <taxon>Liliopsida</taxon>
        <taxon>Poales</taxon>
        <taxon>Poaceae</taxon>
        <taxon>BOP clade</taxon>
        <taxon>Oryzoideae</taxon>
        <taxon>Oryzeae</taxon>
        <taxon>Oryzinae</taxon>
        <taxon>Oryza</taxon>
        <taxon>Oryza sativa</taxon>
    </lineage>
</organism>
<evidence type="ECO:0000313" key="3">
    <source>
        <dbReference type="Proteomes" id="UP000000763"/>
    </source>
</evidence>
<dbReference type="AlphaFoldDB" id="Q69RL6"/>
<evidence type="ECO:0000256" key="1">
    <source>
        <dbReference type="SAM" id="MobiDB-lite"/>
    </source>
</evidence>
<dbReference type="EMBL" id="AP005180">
    <property type="protein sequence ID" value="BAD31079.1"/>
    <property type="molecule type" value="Genomic_DNA"/>
</dbReference>
<gene>
    <name evidence="2" type="primary">P0003B09.13</name>
</gene>
<reference evidence="3" key="1">
    <citation type="journal article" date="2005" name="Nature">
        <title>The map-based sequence of the rice genome.</title>
        <authorList>
            <consortium name="International rice genome sequencing project (IRGSP)"/>
            <person name="Matsumoto T."/>
            <person name="Wu J."/>
            <person name="Kanamori H."/>
            <person name="Katayose Y."/>
            <person name="Fujisawa M."/>
            <person name="Namiki N."/>
            <person name="Mizuno H."/>
            <person name="Yamamoto K."/>
            <person name="Antonio B.A."/>
            <person name="Baba T."/>
            <person name="Sakata K."/>
            <person name="Nagamura Y."/>
            <person name="Aoki H."/>
            <person name="Arikawa K."/>
            <person name="Arita K."/>
            <person name="Bito T."/>
            <person name="Chiden Y."/>
            <person name="Fujitsuka N."/>
            <person name="Fukunaka R."/>
            <person name="Hamada M."/>
            <person name="Harada C."/>
            <person name="Hayashi A."/>
            <person name="Hijishita S."/>
            <person name="Honda M."/>
            <person name="Hosokawa S."/>
            <person name="Ichikawa Y."/>
            <person name="Idonuma A."/>
            <person name="Iijima M."/>
            <person name="Ikeda M."/>
            <person name="Ikeno M."/>
            <person name="Ito K."/>
            <person name="Ito S."/>
            <person name="Ito T."/>
            <person name="Ito Y."/>
            <person name="Ito Y."/>
            <person name="Iwabuchi A."/>
            <person name="Kamiya K."/>
            <person name="Karasawa W."/>
            <person name="Kurita K."/>
            <person name="Katagiri S."/>
            <person name="Kikuta A."/>
            <person name="Kobayashi H."/>
            <person name="Kobayashi N."/>
            <person name="Machita K."/>
            <person name="Maehara T."/>
            <person name="Masukawa M."/>
            <person name="Mizubayashi T."/>
            <person name="Mukai Y."/>
            <person name="Nagasaki H."/>
            <person name="Nagata Y."/>
            <person name="Naito S."/>
            <person name="Nakashima M."/>
            <person name="Nakama Y."/>
            <person name="Nakamichi Y."/>
            <person name="Nakamura M."/>
            <person name="Meguro A."/>
            <person name="Negishi M."/>
            <person name="Ohta I."/>
            <person name="Ohta T."/>
            <person name="Okamoto M."/>
            <person name="Ono N."/>
            <person name="Saji S."/>
            <person name="Sakaguchi M."/>
            <person name="Sakai K."/>
            <person name="Shibata M."/>
            <person name="Shimokawa T."/>
            <person name="Song J."/>
            <person name="Takazaki Y."/>
            <person name="Terasawa K."/>
            <person name="Tsugane M."/>
            <person name="Tsuji K."/>
            <person name="Ueda S."/>
            <person name="Waki K."/>
            <person name="Yamagata H."/>
            <person name="Yamamoto M."/>
            <person name="Yamamoto S."/>
            <person name="Yamane H."/>
            <person name="Yoshiki S."/>
            <person name="Yoshihara R."/>
            <person name="Yukawa K."/>
            <person name="Zhong H."/>
            <person name="Yano M."/>
            <person name="Yuan Q."/>
            <person name="Ouyang S."/>
            <person name="Liu J."/>
            <person name="Jones K.M."/>
            <person name="Gansberger K."/>
            <person name="Moffat K."/>
            <person name="Hill J."/>
            <person name="Bera J."/>
            <person name="Fadrosh D."/>
            <person name="Jin S."/>
            <person name="Johri S."/>
            <person name="Kim M."/>
            <person name="Overton L."/>
            <person name="Reardon M."/>
            <person name="Tsitrin T."/>
            <person name="Vuong H."/>
            <person name="Weaver B."/>
            <person name="Ciecko A."/>
            <person name="Tallon L."/>
            <person name="Jackson J."/>
            <person name="Pai G."/>
            <person name="Aken S.V."/>
            <person name="Utterback T."/>
            <person name="Reidmuller S."/>
            <person name="Feldblyum T."/>
            <person name="Hsiao J."/>
            <person name="Zismann V."/>
            <person name="Iobst S."/>
            <person name="de Vazeille A.R."/>
            <person name="Buell C.R."/>
            <person name="Ying K."/>
            <person name="Li Y."/>
            <person name="Lu T."/>
            <person name="Huang Y."/>
            <person name="Zhao Q."/>
            <person name="Feng Q."/>
            <person name="Zhang L."/>
            <person name="Zhu J."/>
            <person name="Weng Q."/>
            <person name="Mu J."/>
            <person name="Lu Y."/>
            <person name="Fan D."/>
            <person name="Liu Y."/>
            <person name="Guan J."/>
            <person name="Zhang Y."/>
            <person name="Yu S."/>
            <person name="Liu X."/>
            <person name="Zhang Y."/>
            <person name="Hong G."/>
            <person name="Han B."/>
            <person name="Choisne N."/>
            <person name="Demange N."/>
            <person name="Orjeda G."/>
            <person name="Samain S."/>
            <person name="Cattolico L."/>
            <person name="Pelletier E."/>
            <person name="Couloux A."/>
            <person name="Segurens B."/>
            <person name="Wincker P."/>
            <person name="D'Hont A."/>
            <person name="Scarpelli C."/>
            <person name="Weissenbach J."/>
            <person name="Salanoubat M."/>
            <person name="Quetier F."/>
            <person name="Yu Y."/>
            <person name="Kim H.R."/>
            <person name="Rambo T."/>
            <person name="Currie J."/>
            <person name="Collura K."/>
            <person name="Luo M."/>
            <person name="Yang T."/>
            <person name="Ammiraju J.S.S."/>
            <person name="Engler F."/>
            <person name="Soderlund C."/>
            <person name="Wing R.A."/>
            <person name="Palmer L.E."/>
            <person name="de la Bastide M."/>
            <person name="Spiegel L."/>
            <person name="Nascimento L."/>
            <person name="Zutavern T."/>
            <person name="O'Shaughnessy A."/>
            <person name="Dike S."/>
            <person name="Dedhia N."/>
            <person name="Preston R."/>
            <person name="Balija V."/>
            <person name="McCombie W.R."/>
            <person name="Chow T."/>
            <person name="Chen H."/>
            <person name="Chung M."/>
            <person name="Chen C."/>
            <person name="Shaw J."/>
            <person name="Wu H."/>
            <person name="Hsiao K."/>
            <person name="Chao Y."/>
            <person name="Chu M."/>
            <person name="Cheng C."/>
            <person name="Hour A."/>
            <person name="Lee P."/>
            <person name="Lin S."/>
            <person name="Lin Y."/>
            <person name="Liou J."/>
            <person name="Liu S."/>
            <person name="Hsing Y."/>
            <person name="Raghuvanshi S."/>
            <person name="Mohanty A."/>
            <person name="Bharti A.K."/>
            <person name="Gaur A."/>
            <person name="Gupta V."/>
            <person name="Kumar D."/>
            <person name="Ravi V."/>
            <person name="Vij S."/>
            <person name="Kapur A."/>
            <person name="Khurana P."/>
            <person name="Khurana P."/>
            <person name="Khurana J.P."/>
            <person name="Tyagi A.K."/>
            <person name="Gaikwad K."/>
            <person name="Singh A."/>
            <person name="Dalal V."/>
            <person name="Srivastava S."/>
            <person name="Dixit A."/>
            <person name="Pal A.K."/>
            <person name="Ghazi I.A."/>
            <person name="Yadav M."/>
            <person name="Pandit A."/>
            <person name="Bhargava A."/>
            <person name="Sureshbabu K."/>
            <person name="Batra K."/>
            <person name="Sharma T.R."/>
            <person name="Mohapatra T."/>
            <person name="Singh N.K."/>
            <person name="Messing J."/>
            <person name="Nelson A.B."/>
            <person name="Fuks G."/>
            <person name="Kavchok S."/>
            <person name="Keizer G."/>
            <person name="Linton E."/>
            <person name="Llaca V."/>
            <person name="Song R."/>
            <person name="Tanyolac B."/>
            <person name="Young S."/>
            <person name="Ho-Il K."/>
            <person name="Hahn J.H."/>
            <person name="Sangsakoo G."/>
            <person name="Vanavichit A."/>
            <person name="de Mattos Luiz.A.T."/>
            <person name="Zimmer P.D."/>
            <person name="Malone G."/>
            <person name="Dellagostin O."/>
            <person name="de Oliveira A.C."/>
            <person name="Bevan M."/>
            <person name="Bancroft I."/>
            <person name="Minx P."/>
            <person name="Cordum H."/>
            <person name="Wilson R."/>
            <person name="Cheng Z."/>
            <person name="Jin W."/>
            <person name="Jiang J."/>
            <person name="Leong S.A."/>
            <person name="Iwama H."/>
            <person name="Gojobori T."/>
            <person name="Itoh T."/>
            <person name="Niimura Y."/>
            <person name="Fujii Y."/>
            <person name="Habara T."/>
            <person name="Sakai H."/>
            <person name="Sato Y."/>
            <person name="Wilson G."/>
            <person name="Kumar K."/>
            <person name="McCouch S."/>
            <person name="Juretic N."/>
            <person name="Hoen D."/>
            <person name="Wright S."/>
            <person name="Bruskiewich R."/>
            <person name="Bureau T."/>
            <person name="Miyao A."/>
            <person name="Hirochika H."/>
            <person name="Nishikawa T."/>
            <person name="Kadowaki K."/>
            <person name="Sugiura M."/>
            <person name="Burr B."/>
            <person name="Sasaki T."/>
        </authorList>
    </citation>
    <scope>NUCLEOTIDE SEQUENCE [LARGE SCALE GENOMIC DNA]</scope>
    <source>
        <strain evidence="3">cv. Nipponbare</strain>
    </source>
</reference>
<dbReference type="Proteomes" id="UP000000763">
    <property type="component" value="Chromosome 7"/>
</dbReference>
<sequence length="144" mass="14811">MEENKVHRHVEGGAVAGGAKGVDPAPVAARGGSGDGGRARIEGICASAGSWRWAPPVGVTPNLRPGPATAMAARAVQRRRRFRPPPPPRARAFVRGTSPPTSAPFPPTLPAKSGHVAASRVSLPHDAAPLPLEIRRSPALSSPP</sequence>
<accession>Q69RL6</accession>
<feature type="compositionally biased region" description="Low complexity" evidence="1">
    <location>
        <begin position="21"/>
        <end position="30"/>
    </location>
</feature>
<reference evidence="3" key="2">
    <citation type="journal article" date="2008" name="Nucleic Acids Res.">
        <title>The rice annotation project database (RAP-DB): 2008 update.</title>
        <authorList>
            <consortium name="The rice annotation project (RAP)"/>
        </authorList>
    </citation>
    <scope>GENOME REANNOTATION</scope>
    <source>
        <strain evidence="3">cv. Nipponbare</strain>
    </source>
</reference>
<feature type="compositionally biased region" description="Low complexity" evidence="1">
    <location>
        <begin position="90"/>
        <end position="100"/>
    </location>
</feature>
<name>Q69RL6_ORYSJ</name>
<proteinExistence type="predicted"/>
<feature type="region of interest" description="Disordered" evidence="1">
    <location>
        <begin position="1"/>
        <end position="37"/>
    </location>
</feature>
<evidence type="ECO:0000313" key="2">
    <source>
        <dbReference type="EMBL" id="BAD31079.1"/>
    </source>
</evidence>
<feature type="region of interest" description="Disordered" evidence="1">
    <location>
        <begin position="75"/>
        <end position="144"/>
    </location>
</feature>